<keyword evidence="4" id="KW-1185">Reference proteome</keyword>
<dbReference type="PROSITE" id="PS51257">
    <property type="entry name" value="PROKAR_LIPOPROTEIN"/>
    <property type="match status" value="1"/>
</dbReference>
<evidence type="ECO:0000256" key="2">
    <source>
        <dbReference type="SAM" id="SignalP"/>
    </source>
</evidence>
<organism evidence="3 4">
    <name type="scientific">Micromonospora halophytica</name>
    <dbReference type="NCBI Taxonomy" id="47864"/>
    <lineage>
        <taxon>Bacteria</taxon>
        <taxon>Bacillati</taxon>
        <taxon>Actinomycetota</taxon>
        <taxon>Actinomycetes</taxon>
        <taxon>Micromonosporales</taxon>
        <taxon>Micromonosporaceae</taxon>
        <taxon>Micromonospora</taxon>
    </lineage>
</organism>
<feature type="signal peptide" evidence="2">
    <location>
        <begin position="1"/>
        <end position="27"/>
    </location>
</feature>
<evidence type="ECO:0000313" key="3">
    <source>
        <dbReference type="EMBL" id="SCG60438.1"/>
    </source>
</evidence>
<dbReference type="RefSeq" id="WP_139131535.1">
    <property type="nucleotide sequence ID" value="NZ_FMDN01000015.1"/>
</dbReference>
<evidence type="ECO:0000256" key="1">
    <source>
        <dbReference type="SAM" id="MobiDB-lite"/>
    </source>
</evidence>
<evidence type="ECO:0000313" key="4">
    <source>
        <dbReference type="Proteomes" id="UP000199408"/>
    </source>
</evidence>
<keyword evidence="2" id="KW-0732">Signal</keyword>
<dbReference type="STRING" id="47864.GA0070560_1154"/>
<name>A0A1C5IQ22_9ACTN</name>
<dbReference type="EMBL" id="FMDN01000015">
    <property type="protein sequence ID" value="SCG60438.1"/>
    <property type="molecule type" value="Genomic_DNA"/>
</dbReference>
<proteinExistence type="predicted"/>
<feature type="chain" id="PRO_5038771026" description="DUF3558 domain-containing protein" evidence="2">
    <location>
        <begin position="28"/>
        <end position="387"/>
    </location>
</feature>
<dbReference type="AlphaFoldDB" id="A0A1C5IQ22"/>
<feature type="region of interest" description="Disordered" evidence="1">
    <location>
        <begin position="206"/>
        <end position="234"/>
    </location>
</feature>
<protein>
    <recommendedName>
        <fullName evidence="5">DUF3558 domain-containing protein</fullName>
    </recommendedName>
</protein>
<dbReference type="OrthoDB" id="9858522at2"/>
<evidence type="ECO:0008006" key="5">
    <source>
        <dbReference type="Google" id="ProtNLM"/>
    </source>
</evidence>
<reference evidence="4" key="1">
    <citation type="submission" date="2016-06" db="EMBL/GenBank/DDBJ databases">
        <authorList>
            <person name="Varghese N."/>
        </authorList>
    </citation>
    <scope>NUCLEOTIDE SEQUENCE [LARGE SCALE GENOMIC DNA]</scope>
    <source>
        <strain evidence="4">DSM 43171</strain>
    </source>
</reference>
<sequence length="387" mass="41918">MSSTKVCARRRLLAVVMVALLTAGACSTPGEDAPSAETAVLYADPSHGICRTLPIPLLEQVVGRPYADFGAWKFAWGTAEVVGVTDTLMAECHLDTTKSTDPYDRPYGGLAVWLYTYPTTTEAVTAHHTRVQRVGPSPTSADTTIDVDKVVWQDQSADSGFASELTAHILDRNLVMTVLVRAGDKGANSPTVDTLRTATGEFVTESIRRLRGNPPRPTPRPRKAKASSDYPAPGEGFCRKLPLDMFHDRLGDPELGYPDEQIYHGTAYCSLRTTGTGKKSRGGTIALWIRRHDTAQQAINFHQAHQPASLTPTGPGAVTLDVDALDWTYQPPANGQDGIHTLRVVASNLYLYLDITGYSDNPTPLIDTELAATIAEFLQATLTALRD</sequence>
<accession>A0A1C5IQ22</accession>
<dbReference type="Proteomes" id="UP000199408">
    <property type="component" value="Unassembled WGS sequence"/>
</dbReference>
<gene>
    <name evidence="3" type="ORF">GA0070560_1154</name>
</gene>